<dbReference type="AlphaFoldDB" id="A0A1M6I264"/>
<protein>
    <submittedName>
        <fullName evidence="1">D-glycerate 3-kinase</fullName>
    </submittedName>
</protein>
<reference evidence="1 2" key="1">
    <citation type="submission" date="2016-11" db="EMBL/GenBank/DDBJ databases">
        <authorList>
            <person name="Jaros S."/>
            <person name="Januszkiewicz K."/>
            <person name="Wedrychowicz H."/>
        </authorList>
    </citation>
    <scope>NUCLEOTIDE SEQUENCE [LARGE SCALE GENOMIC DNA]</scope>
    <source>
        <strain evidence="1 2">DSM 5091</strain>
    </source>
</reference>
<dbReference type="Proteomes" id="UP000184171">
    <property type="component" value="Unassembled WGS sequence"/>
</dbReference>
<dbReference type="InterPro" id="IPR027417">
    <property type="entry name" value="P-loop_NTPase"/>
</dbReference>
<dbReference type="Gene3D" id="3.40.50.300">
    <property type="entry name" value="P-loop containing nucleotide triphosphate hydrolases"/>
    <property type="match status" value="1"/>
</dbReference>
<keyword evidence="1" id="KW-0418">Kinase</keyword>
<accession>A0A1M6I264</accession>
<dbReference type="SUPFAM" id="SSF52540">
    <property type="entry name" value="P-loop containing nucleoside triphosphate hydrolases"/>
    <property type="match status" value="1"/>
</dbReference>
<gene>
    <name evidence="1" type="ORF">SAMN02745165_01980</name>
</gene>
<keyword evidence="2" id="KW-1185">Reference proteome</keyword>
<dbReference type="GO" id="GO:0016301">
    <property type="term" value="F:kinase activity"/>
    <property type="evidence" value="ECO:0007669"/>
    <property type="project" value="UniProtKB-KW"/>
</dbReference>
<keyword evidence="1" id="KW-0808">Transferase</keyword>
<organism evidence="1 2">
    <name type="scientific">Malonomonas rubra DSM 5091</name>
    <dbReference type="NCBI Taxonomy" id="1122189"/>
    <lineage>
        <taxon>Bacteria</taxon>
        <taxon>Pseudomonadati</taxon>
        <taxon>Thermodesulfobacteriota</taxon>
        <taxon>Desulfuromonadia</taxon>
        <taxon>Desulfuromonadales</taxon>
        <taxon>Geopsychrobacteraceae</taxon>
        <taxon>Malonomonas</taxon>
    </lineage>
</organism>
<proteinExistence type="predicted"/>
<dbReference type="RefSeq" id="WP_072908401.1">
    <property type="nucleotide sequence ID" value="NZ_FQZT01000006.1"/>
</dbReference>
<name>A0A1M6I264_MALRU</name>
<sequence>MQSDLWPAANFPLSDAQETELLDFLQPLFGGELSLNRLPVELSTELPRLYLPLAAWLNQQRQQGVPLLVGLNGSQGSGKSTLCSLLKWILEAAFECRTCIISIDDLYLTKADREQLGKEVHPLLATRGVPGTHDIPLGLKLLSSLKNSGEGEEVEIPRFNKAIDDRLPEEDWDVVMTPVDLILFEGWCVGATPQTDAELAAPINFLEEKEDTDHSWRNYVNGQLQGPYHELFSLIDLQLMLKIPSWQMVYHWRKKQEQQLAAKQSGSGLMGEAALQRFIMHYERLTKHQLQTMPQTADLVMELNQHQRVTTIAIK</sequence>
<evidence type="ECO:0000313" key="2">
    <source>
        <dbReference type="Proteomes" id="UP000184171"/>
    </source>
</evidence>
<dbReference type="EMBL" id="FQZT01000006">
    <property type="protein sequence ID" value="SHJ28551.1"/>
    <property type="molecule type" value="Genomic_DNA"/>
</dbReference>
<dbReference type="PANTHER" id="PTHR10285">
    <property type="entry name" value="URIDINE KINASE"/>
    <property type="match status" value="1"/>
</dbReference>
<dbReference type="STRING" id="1122189.SAMN02745165_01980"/>
<evidence type="ECO:0000313" key="1">
    <source>
        <dbReference type="EMBL" id="SHJ28551.1"/>
    </source>
</evidence>